<dbReference type="AlphaFoldDB" id="A0A421B2B8"/>
<dbReference type="Gene3D" id="1.10.260.40">
    <property type="entry name" value="lambda repressor-like DNA-binding domains"/>
    <property type="match status" value="1"/>
</dbReference>
<comment type="caution">
    <text evidence="2">The sequence shown here is derived from an EMBL/GenBank/DDBJ whole genome shotgun (WGS) entry which is preliminary data.</text>
</comment>
<feature type="compositionally biased region" description="Basic and acidic residues" evidence="1">
    <location>
        <begin position="242"/>
        <end position="251"/>
    </location>
</feature>
<feature type="region of interest" description="Disordered" evidence="1">
    <location>
        <begin position="1"/>
        <end position="40"/>
    </location>
</feature>
<evidence type="ECO:0000256" key="1">
    <source>
        <dbReference type="SAM" id="MobiDB-lite"/>
    </source>
</evidence>
<organism evidence="2 3">
    <name type="scientific">Actinokineospora cianjurensis</name>
    <dbReference type="NCBI Taxonomy" id="585224"/>
    <lineage>
        <taxon>Bacteria</taxon>
        <taxon>Bacillati</taxon>
        <taxon>Actinomycetota</taxon>
        <taxon>Actinomycetes</taxon>
        <taxon>Pseudonocardiales</taxon>
        <taxon>Pseudonocardiaceae</taxon>
        <taxon>Actinokineospora</taxon>
    </lineage>
</organism>
<evidence type="ECO:0000313" key="3">
    <source>
        <dbReference type="Proteomes" id="UP000282454"/>
    </source>
</evidence>
<feature type="compositionally biased region" description="Low complexity" evidence="1">
    <location>
        <begin position="29"/>
        <end position="40"/>
    </location>
</feature>
<dbReference type="EMBL" id="RCDD01000003">
    <property type="protein sequence ID" value="RLK58413.1"/>
    <property type="molecule type" value="Genomic_DNA"/>
</dbReference>
<dbReference type="InterPro" id="IPR001387">
    <property type="entry name" value="Cro/C1-type_HTH"/>
</dbReference>
<reference evidence="2 3" key="1">
    <citation type="submission" date="2018-10" db="EMBL/GenBank/DDBJ databases">
        <title>Genomic Encyclopedia of Archaeal and Bacterial Type Strains, Phase II (KMG-II): from individual species to whole genera.</title>
        <authorList>
            <person name="Goeker M."/>
        </authorList>
    </citation>
    <scope>NUCLEOTIDE SEQUENCE [LARGE SCALE GENOMIC DNA]</scope>
    <source>
        <strain evidence="2 3">DSM 45657</strain>
    </source>
</reference>
<dbReference type="CDD" id="cd00093">
    <property type="entry name" value="HTH_XRE"/>
    <property type="match status" value="1"/>
</dbReference>
<proteinExistence type="predicted"/>
<sequence>MTPPRAPSSPPALTVHRGHDPAGSEGRRSGVMSGGSVERASLDGTRAATRLLPADTRALLAALTGALADADDHAAATAEPQQHQHVLLTAARARLRATQRAEPAVAALLRHARLLGVDLPALVGDLDVPVEDIGDADRAALAGVAVVGRARAAWVVGDLLAALRHGREWTRPRLAARVDSPVLPAGRIGDLESGVVTLYLGDLHLLCRALGVPTAAVLAAAETLLPSRAGLLPLNANPGLERYNHPPDRTHPTQTASRSRPRA</sequence>
<dbReference type="SUPFAM" id="SSF47413">
    <property type="entry name" value="lambda repressor-like DNA-binding domains"/>
    <property type="match status" value="1"/>
</dbReference>
<feature type="compositionally biased region" description="Polar residues" evidence="1">
    <location>
        <begin position="252"/>
        <end position="263"/>
    </location>
</feature>
<dbReference type="InterPro" id="IPR010982">
    <property type="entry name" value="Lambda_DNA-bd_dom_sf"/>
</dbReference>
<accession>A0A421B2B8</accession>
<dbReference type="GO" id="GO:0003677">
    <property type="term" value="F:DNA binding"/>
    <property type="evidence" value="ECO:0007669"/>
    <property type="project" value="InterPro"/>
</dbReference>
<protein>
    <submittedName>
        <fullName evidence="2">Uncharacterized protein</fullName>
    </submittedName>
</protein>
<feature type="region of interest" description="Disordered" evidence="1">
    <location>
        <begin position="236"/>
        <end position="263"/>
    </location>
</feature>
<evidence type="ECO:0000313" key="2">
    <source>
        <dbReference type="EMBL" id="RLK58413.1"/>
    </source>
</evidence>
<feature type="compositionally biased region" description="Basic and acidic residues" evidence="1">
    <location>
        <begin position="17"/>
        <end position="28"/>
    </location>
</feature>
<gene>
    <name evidence="2" type="ORF">CLV68_4514</name>
</gene>
<keyword evidence="3" id="KW-1185">Reference proteome</keyword>
<name>A0A421B2B8_9PSEU</name>
<feature type="compositionally biased region" description="Pro residues" evidence="1">
    <location>
        <begin position="1"/>
        <end position="10"/>
    </location>
</feature>
<dbReference type="Proteomes" id="UP000282454">
    <property type="component" value="Unassembled WGS sequence"/>
</dbReference>